<dbReference type="Proteomes" id="UP001597475">
    <property type="component" value="Unassembled WGS sequence"/>
</dbReference>
<sequence>MEAEKRGPTRAEGRAQRLARKPQDVPGLLFGLLTPVLVAALLFGEGLVGYGVLALAALTALLLYGNARTGTNLRSALSREDAQRAAALVVPAMFLTGIFGGPGLMLAVLVLAGVGLVLAATRGAALPTSPTAPAVLHAEPEPTPAALPARVAGEVVTPIDIRALCRDLPPALAGEVLATVEHLEKVALSARREGDTRRAFDAGQGLGDYLPTTVNAWKAQPQALRDPAELERALAQLRAVAGPDAASGEAARQTWETQQRFLEARAGTGGLLDD</sequence>
<proteinExistence type="predicted"/>
<feature type="transmembrane region" description="Helical" evidence="1">
    <location>
        <begin position="88"/>
        <end position="120"/>
    </location>
</feature>
<protein>
    <submittedName>
        <fullName evidence="2">Uncharacterized protein</fullName>
    </submittedName>
</protein>
<feature type="transmembrane region" description="Helical" evidence="1">
    <location>
        <begin position="49"/>
        <end position="67"/>
    </location>
</feature>
<keyword evidence="1" id="KW-0812">Transmembrane</keyword>
<name>A0ABW5NZ18_9DEIO</name>
<feature type="transmembrane region" description="Helical" evidence="1">
    <location>
        <begin position="25"/>
        <end position="43"/>
    </location>
</feature>
<keyword evidence="3" id="KW-1185">Reference proteome</keyword>
<dbReference type="RefSeq" id="WP_386842640.1">
    <property type="nucleotide sequence ID" value="NZ_JBHUMK010000010.1"/>
</dbReference>
<keyword evidence="1" id="KW-0472">Membrane</keyword>
<organism evidence="2 3">
    <name type="scientific">Deinococcus taklimakanensis</name>
    <dbReference type="NCBI Taxonomy" id="536443"/>
    <lineage>
        <taxon>Bacteria</taxon>
        <taxon>Thermotogati</taxon>
        <taxon>Deinococcota</taxon>
        <taxon>Deinococci</taxon>
        <taxon>Deinococcales</taxon>
        <taxon>Deinococcaceae</taxon>
        <taxon>Deinococcus</taxon>
    </lineage>
</organism>
<comment type="caution">
    <text evidence="2">The sequence shown here is derived from an EMBL/GenBank/DDBJ whole genome shotgun (WGS) entry which is preliminary data.</text>
</comment>
<reference evidence="3" key="1">
    <citation type="journal article" date="2019" name="Int. J. Syst. Evol. Microbiol.">
        <title>The Global Catalogue of Microorganisms (GCM) 10K type strain sequencing project: providing services to taxonomists for standard genome sequencing and annotation.</title>
        <authorList>
            <consortium name="The Broad Institute Genomics Platform"/>
            <consortium name="The Broad Institute Genome Sequencing Center for Infectious Disease"/>
            <person name="Wu L."/>
            <person name="Ma J."/>
        </authorList>
    </citation>
    <scope>NUCLEOTIDE SEQUENCE [LARGE SCALE GENOMIC DNA]</scope>
    <source>
        <strain evidence="3">KCTC 33842</strain>
    </source>
</reference>
<accession>A0ABW5NZ18</accession>
<keyword evidence="1" id="KW-1133">Transmembrane helix</keyword>
<evidence type="ECO:0000256" key="1">
    <source>
        <dbReference type="SAM" id="Phobius"/>
    </source>
</evidence>
<evidence type="ECO:0000313" key="2">
    <source>
        <dbReference type="EMBL" id="MFD2608264.1"/>
    </source>
</evidence>
<gene>
    <name evidence="2" type="ORF">ACFSR9_02260</name>
</gene>
<dbReference type="EMBL" id="JBHUMK010000010">
    <property type="protein sequence ID" value="MFD2608264.1"/>
    <property type="molecule type" value="Genomic_DNA"/>
</dbReference>
<evidence type="ECO:0000313" key="3">
    <source>
        <dbReference type="Proteomes" id="UP001597475"/>
    </source>
</evidence>